<protein>
    <submittedName>
        <fullName evidence="3">Uncharacterized protein</fullName>
    </submittedName>
</protein>
<organism evidence="3 4">
    <name type="scientific">Paspalum vaginatum</name>
    <name type="common">seashore paspalum</name>
    <dbReference type="NCBI Taxonomy" id="158149"/>
    <lineage>
        <taxon>Eukaryota</taxon>
        <taxon>Viridiplantae</taxon>
        <taxon>Streptophyta</taxon>
        <taxon>Embryophyta</taxon>
        <taxon>Tracheophyta</taxon>
        <taxon>Spermatophyta</taxon>
        <taxon>Magnoliopsida</taxon>
        <taxon>Liliopsida</taxon>
        <taxon>Poales</taxon>
        <taxon>Poaceae</taxon>
        <taxon>PACMAD clade</taxon>
        <taxon>Panicoideae</taxon>
        <taxon>Andropogonodae</taxon>
        <taxon>Paspaleae</taxon>
        <taxon>Paspalinae</taxon>
        <taxon>Paspalum</taxon>
    </lineage>
</organism>
<dbReference type="InterPro" id="IPR037151">
    <property type="entry name" value="AlkB-like_sf"/>
</dbReference>
<dbReference type="GO" id="GO:0032451">
    <property type="term" value="F:demethylase activity"/>
    <property type="evidence" value="ECO:0007669"/>
    <property type="project" value="InterPro"/>
</dbReference>
<dbReference type="PANTHER" id="PTHR31447">
    <property type="entry name" value="HYDROXYPROLINE-RICH GLYCOPROTEIN FAMILY PROTEIN-RELATED"/>
    <property type="match status" value="1"/>
</dbReference>
<dbReference type="GO" id="GO:0006402">
    <property type="term" value="P:mRNA catabolic process"/>
    <property type="evidence" value="ECO:0007669"/>
    <property type="project" value="InterPro"/>
</dbReference>
<accession>A0A9W7XAQ8</accession>
<reference evidence="3 4" key="1">
    <citation type="submission" date="2022-10" db="EMBL/GenBank/DDBJ databases">
        <title>WGS assembly of Paspalum vaginatum 540-79.</title>
        <authorList>
            <person name="Sun G."/>
            <person name="Wase N."/>
            <person name="Shu S."/>
            <person name="Jenkins J."/>
            <person name="Zhou B."/>
            <person name="Torres-Rodriguez J."/>
            <person name="Chen C."/>
            <person name="Sandor L."/>
            <person name="Plott C."/>
            <person name="Yoshinga Y."/>
            <person name="Daum C."/>
            <person name="Qi P."/>
            <person name="Barry K."/>
            <person name="Lipzen A."/>
            <person name="Berry L."/>
            <person name="Pedersen C."/>
            <person name="Gottilla T."/>
            <person name="Foltz A."/>
            <person name="Yu H."/>
            <person name="O'Malley R."/>
            <person name="Zhang C."/>
            <person name="Devos K."/>
            <person name="Sigmon B."/>
            <person name="Yu B."/>
            <person name="Obata T."/>
            <person name="Schmutz J."/>
            <person name="Schnable J."/>
        </authorList>
    </citation>
    <scope>NUCLEOTIDE SEQUENCE [LARGE SCALE GENOMIC DNA]</scope>
    <source>
        <strain evidence="4">cv. 540-79</strain>
    </source>
</reference>
<dbReference type="OrthoDB" id="1916097at2759"/>
<dbReference type="InterPro" id="IPR044842">
    <property type="entry name" value="ALKBH9B/ALKBH10B-like"/>
</dbReference>
<dbReference type="EMBL" id="MU629658">
    <property type="protein sequence ID" value="KAJ1255665.1"/>
    <property type="molecule type" value="Genomic_DNA"/>
</dbReference>
<proteinExistence type="inferred from homology"/>
<name>A0A9W7XAQ8_9POAL</name>
<feature type="compositionally biased region" description="Low complexity" evidence="2">
    <location>
        <begin position="145"/>
        <end position="165"/>
    </location>
</feature>
<dbReference type="Proteomes" id="UP001164776">
    <property type="component" value="Unassembled WGS sequence"/>
</dbReference>
<evidence type="ECO:0000313" key="4">
    <source>
        <dbReference type="Proteomes" id="UP001164776"/>
    </source>
</evidence>
<dbReference type="Gene3D" id="2.60.120.590">
    <property type="entry name" value="Alpha-ketoglutarate-dependent dioxygenase AlkB-like"/>
    <property type="match status" value="1"/>
</dbReference>
<keyword evidence="4" id="KW-1185">Reference proteome</keyword>
<comment type="caution">
    <text evidence="3">The sequence shown here is derived from an EMBL/GenBank/DDBJ whole genome shotgun (WGS) entry which is preliminary data.</text>
</comment>
<feature type="compositionally biased region" description="Acidic residues" evidence="2">
    <location>
        <begin position="131"/>
        <end position="144"/>
    </location>
</feature>
<comment type="similarity">
    <text evidence="1">Belongs to the alkB family.</text>
</comment>
<evidence type="ECO:0000256" key="1">
    <source>
        <dbReference type="ARBA" id="ARBA00007879"/>
    </source>
</evidence>
<sequence length="337" mass="35896">MTTAAGMPGSPAGSAAAGGTAAPEVAARDAVIGWFRGEFAAANAMIDALCGHLAQIGGGGAEYDPVFAALQRRRANWFPVLHMQKFYPVADVTAELRRVADARAAAAAAGGSCCYSEEEAASTVIHEPMEDLPAEPEPEQEQEQDAVQQDPAPAAEEAEADGAVVNPATVEDHEPDAEVDSSGDSSERKAPSTEDDTVADGHHTDQGSQGEHSLPESYSICSDHEECIARPERIKIQKGFVAKESVKGHMVNVVKGLKIYEDVFTTSEIMKVADFINEIRQAGRNGELSGETFIFFNKQIKGNKREIIQLGVPLFQPTTEEANCHIEPNPPCPSGCH</sequence>
<dbReference type="AlphaFoldDB" id="A0A9W7XAQ8"/>
<dbReference type="GO" id="GO:0003729">
    <property type="term" value="F:mRNA binding"/>
    <property type="evidence" value="ECO:0007669"/>
    <property type="project" value="InterPro"/>
</dbReference>
<dbReference type="PANTHER" id="PTHR31447:SF2">
    <property type="entry name" value="RNA DEMETHYLASE ALKBH10B"/>
    <property type="match status" value="1"/>
</dbReference>
<evidence type="ECO:0000256" key="2">
    <source>
        <dbReference type="SAM" id="MobiDB-lite"/>
    </source>
</evidence>
<feature type="region of interest" description="Disordered" evidence="2">
    <location>
        <begin position="131"/>
        <end position="216"/>
    </location>
</feature>
<gene>
    <name evidence="3" type="ORF">BS78_K174400</name>
</gene>
<evidence type="ECO:0000313" key="3">
    <source>
        <dbReference type="EMBL" id="KAJ1255665.1"/>
    </source>
</evidence>